<reference evidence="6" key="1">
    <citation type="submission" date="2007-04" db="EMBL/GenBank/DDBJ databases">
        <authorList>
            <consortium name="The Broad Institute Genome Sequencing Platform"/>
            <person name="Birren B."/>
            <person name="Lander E."/>
            <person name="Galagan J."/>
            <person name="Nusbaum C."/>
            <person name="Devon K."/>
            <person name="Ma L.-J."/>
            <person name="Jaffe D."/>
            <person name="Butler J."/>
            <person name="Alvarez P."/>
            <person name="Gnerre S."/>
            <person name="Grabherr M."/>
            <person name="Kleber M."/>
            <person name="Mauceli E."/>
            <person name="Brockman W."/>
            <person name="MacCallum I.A."/>
            <person name="Young S."/>
            <person name="LaButti K."/>
            <person name="DeCaprio D."/>
            <person name="Crawford M."/>
            <person name="Koehrsen M."/>
            <person name="Engels R."/>
            <person name="Montgomery P."/>
            <person name="Pearson M."/>
            <person name="Howarth C."/>
            <person name="Larson L."/>
            <person name="White J."/>
            <person name="O'Leary S."/>
            <person name="Kodira C."/>
            <person name="Zeng Q."/>
            <person name="Yandava C."/>
            <person name="Alvarado L."/>
            <person name="Kistler C."/>
            <person name="Shim W.-B."/>
            <person name="Kang S."/>
            <person name="Woloshuk C."/>
        </authorList>
    </citation>
    <scope>NUCLEOTIDE SEQUENCE</scope>
    <source>
        <strain evidence="6">4287</strain>
    </source>
</reference>
<keyword evidence="2" id="KW-0285">Flavoprotein</keyword>
<dbReference type="SUPFAM" id="SSF56176">
    <property type="entry name" value="FAD-binding/transporter-associated domain-like"/>
    <property type="match status" value="1"/>
</dbReference>
<dbReference type="KEGG" id="fox:FOXG_12527"/>
<dbReference type="PROSITE" id="PS51387">
    <property type="entry name" value="FAD_PCMH"/>
    <property type="match status" value="1"/>
</dbReference>
<accession>A0A0J9VSC9</accession>
<dbReference type="PANTHER" id="PTHR42973">
    <property type="entry name" value="BINDING OXIDOREDUCTASE, PUTATIVE (AFU_ORTHOLOGUE AFUA_1G17690)-RELATED"/>
    <property type="match status" value="1"/>
</dbReference>
<sequence length="560" mass="61594">MCLYFHYSPLFKCSTFCLNLLHLYRDPNQAYLSINRCSTTPLRIMQALTTVILLLGACTYASEARSFSCCDALTNIPQLKNKVYMPETTQYEQRLKTYYSANAALEPWCMVMPESTQDVSRVATVVSKHSCPFGSRSGAHSAFRGANGVKDGITIDFGHMNATVYDAKHKLAKIQPGSNWGHVYEALDPYGVAAVGGRASVVGVGGFVTGGGYSFHTNVKGFACDQVVNFEVVLADGKIVNANRKQNPDLWKALKGGSGNVGFVTRIDQRMFLHSAYVCRRVNLLIAILAGVVSSNQLWGGFIVFDLAQRHAVFDTYIKFVEVNEEDAASQLIVSVQYDGKQRLLLSVVSNSDAVESPTAFSPLLSIPNTSNTLTRGKIADLVPQFTGPTPLGLYANWMTGMTANDIRIMKFMDEKHEEYVGKMKAAAPGSDFSILVQFQPVTALMVSHARENGGNVLGLEDVTADGPTLMWLIAVTVDTAENQEKIYPLTLEYRAAVNAYATAIGINKNWEYLNYALGDQNPLSHYGARNIQTMRRASKKYDPHGVFQRLRASGFKIPE</sequence>
<evidence type="ECO:0000313" key="7">
    <source>
        <dbReference type="Proteomes" id="UP000009097"/>
    </source>
</evidence>
<dbReference type="InterPro" id="IPR036318">
    <property type="entry name" value="FAD-bd_PCMH-like_sf"/>
</dbReference>
<protein>
    <recommendedName>
        <fullName evidence="5">FAD-binding PCMH-type domain-containing protein</fullName>
    </recommendedName>
</protein>
<dbReference type="GeneID" id="28953857"/>
<organism evidence="6 7">
    <name type="scientific">Fusarium oxysporum f. sp. lycopersici (strain 4287 / CBS 123668 / FGSC 9935 / NRRL 34936)</name>
    <name type="common">Fusarium vascular wilt of tomato</name>
    <dbReference type="NCBI Taxonomy" id="426428"/>
    <lineage>
        <taxon>Eukaryota</taxon>
        <taxon>Fungi</taxon>
        <taxon>Dikarya</taxon>
        <taxon>Ascomycota</taxon>
        <taxon>Pezizomycotina</taxon>
        <taxon>Sordariomycetes</taxon>
        <taxon>Hypocreomycetidae</taxon>
        <taxon>Hypocreales</taxon>
        <taxon>Nectriaceae</taxon>
        <taxon>Fusarium</taxon>
        <taxon>Fusarium oxysporum species complex</taxon>
    </lineage>
</organism>
<evidence type="ECO:0000259" key="5">
    <source>
        <dbReference type="PROSITE" id="PS51387"/>
    </source>
</evidence>
<evidence type="ECO:0000256" key="2">
    <source>
        <dbReference type="ARBA" id="ARBA00022630"/>
    </source>
</evidence>
<dbReference type="RefSeq" id="XP_018251949.1">
    <property type="nucleotide sequence ID" value="XM_018392340.1"/>
</dbReference>
<dbReference type="Pfam" id="PF01565">
    <property type="entry name" value="FAD_binding_4"/>
    <property type="match status" value="1"/>
</dbReference>
<name>A0A0J9VSC9_FUSO4</name>
<evidence type="ECO:0000256" key="4">
    <source>
        <dbReference type="ARBA" id="ARBA00023002"/>
    </source>
</evidence>
<evidence type="ECO:0000313" key="6">
    <source>
        <dbReference type="EMBL" id="KNB13904.1"/>
    </source>
</evidence>
<dbReference type="InterPro" id="IPR016169">
    <property type="entry name" value="FAD-bd_PCMH_sub2"/>
</dbReference>
<proteinExistence type="inferred from homology"/>
<dbReference type="VEuPathDB" id="FungiDB:FOXG_12527"/>
<dbReference type="GO" id="GO:0016491">
    <property type="term" value="F:oxidoreductase activity"/>
    <property type="evidence" value="ECO:0007669"/>
    <property type="project" value="UniProtKB-KW"/>
</dbReference>
<keyword evidence="4" id="KW-0560">Oxidoreductase</keyword>
<evidence type="ECO:0000256" key="1">
    <source>
        <dbReference type="ARBA" id="ARBA00005466"/>
    </source>
</evidence>
<dbReference type="AlphaFoldDB" id="A0A0J9VSC9"/>
<feature type="domain" description="FAD-binding PCMH-type" evidence="5">
    <location>
        <begin position="103"/>
        <end position="274"/>
    </location>
</feature>
<dbReference type="Proteomes" id="UP000009097">
    <property type="component" value="Unassembled WGS sequence"/>
</dbReference>
<gene>
    <name evidence="6" type="ORF">FOXG_12527</name>
</gene>
<keyword evidence="3" id="KW-0274">FAD</keyword>
<comment type="similarity">
    <text evidence="1">Belongs to the oxygen-dependent FAD-linked oxidoreductase family.</text>
</comment>
<dbReference type="InterPro" id="IPR050416">
    <property type="entry name" value="FAD-linked_Oxidoreductase"/>
</dbReference>
<dbReference type="GO" id="GO:0071949">
    <property type="term" value="F:FAD binding"/>
    <property type="evidence" value="ECO:0007669"/>
    <property type="project" value="InterPro"/>
</dbReference>
<dbReference type="OrthoDB" id="2151789at2759"/>
<dbReference type="EMBL" id="DS231713">
    <property type="protein sequence ID" value="KNB13904.1"/>
    <property type="molecule type" value="Genomic_DNA"/>
</dbReference>
<evidence type="ECO:0000256" key="3">
    <source>
        <dbReference type="ARBA" id="ARBA00022827"/>
    </source>
</evidence>
<dbReference type="PANTHER" id="PTHR42973:SF53">
    <property type="entry name" value="FAD-BINDING PCMH-TYPE DOMAIN-CONTAINING PROTEIN-RELATED"/>
    <property type="match status" value="1"/>
</dbReference>
<dbReference type="InterPro" id="IPR016166">
    <property type="entry name" value="FAD-bd_PCMH"/>
</dbReference>
<dbReference type="Gene3D" id="3.30.465.10">
    <property type="match status" value="1"/>
</dbReference>
<reference evidence="6" key="2">
    <citation type="journal article" date="2010" name="Nature">
        <title>Comparative genomics reveals mobile pathogenicity chromosomes in Fusarium.</title>
        <authorList>
            <person name="Ma L.J."/>
            <person name="van der Does H.C."/>
            <person name="Borkovich K.A."/>
            <person name="Coleman J.J."/>
            <person name="Daboussi M.J."/>
            <person name="Di Pietro A."/>
            <person name="Dufresne M."/>
            <person name="Freitag M."/>
            <person name="Grabherr M."/>
            <person name="Henrissat B."/>
            <person name="Houterman P.M."/>
            <person name="Kang S."/>
            <person name="Shim W.B."/>
            <person name="Woloshuk C."/>
            <person name="Xie X."/>
            <person name="Xu J.R."/>
            <person name="Antoniw J."/>
            <person name="Baker S.E."/>
            <person name="Bluhm B.H."/>
            <person name="Breakspear A."/>
            <person name="Brown D.W."/>
            <person name="Butchko R.A."/>
            <person name="Chapman S."/>
            <person name="Coulson R."/>
            <person name="Coutinho P.M."/>
            <person name="Danchin E.G."/>
            <person name="Diener A."/>
            <person name="Gale L.R."/>
            <person name="Gardiner D.M."/>
            <person name="Goff S."/>
            <person name="Hammond-Kosack K.E."/>
            <person name="Hilburn K."/>
            <person name="Hua-Van A."/>
            <person name="Jonkers W."/>
            <person name="Kazan K."/>
            <person name="Kodira C.D."/>
            <person name="Koehrsen M."/>
            <person name="Kumar L."/>
            <person name="Lee Y.H."/>
            <person name="Li L."/>
            <person name="Manners J.M."/>
            <person name="Miranda-Saavedra D."/>
            <person name="Mukherjee M."/>
            <person name="Park G."/>
            <person name="Park J."/>
            <person name="Park S.Y."/>
            <person name="Proctor R.H."/>
            <person name="Regev A."/>
            <person name="Ruiz-Roldan M.C."/>
            <person name="Sain D."/>
            <person name="Sakthikumar S."/>
            <person name="Sykes S."/>
            <person name="Schwartz D.C."/>
            <person name="Turgeon B.G."/>
            <person name="Wapinski I."/>
            <person name="Yoder O."/>
            <person name="Young S."/>
            <person name="Zeng Q."/>
            <person name="Zhou S."/>
            <person name="Galagan J."/>
            <person name="Cuomo C.A."/>
            <person name="Kistler H.C."/>
            <person name="Rep M."/>
        </authorList>
    </citation>
    <scope>NUCLEOTIDE SEQUENCE [LARGE SCALE GENOMIC DNA]</scope>
    <source>
        <strain evidence="6">4287</strain>
    </source>
</reference>
<dbReference type="InterPro" id="IPR006094">
    <property type="entry name" value="Oxid_FAD_bind_N"/>
</dbReference>